<evidence type="ECO:0000256" key="3">
    <source>
        <dbReference type="ARBA" id="ARBA00009562"/>
    </source>
</evidence>
<dbReference type="AlphaFoldDB" id="A0A1I5SBV6"/>
<dbReference type="InterPro" id="IPR006805">
    <property type="entry name" value="Anth_synth_I_N"/>
</dbReference>
<keyword evidence="9 15" id="KW-0822">Tryptophan biosynthesis</keyword>
<evidence type="ECO:0000259" key="16">
    <source>
        <dbReference type="Pfam" id="PF00425"/>
    </source>
</evidence>
<dbReference type="Proteomes" id="UP000198577">
    <property type="component" value="Unassembled WGS sequence"/>
</dbReference>
<dbReference type="PRINTS" id="PR00095">
    <property type="entry name" value="ANTSNTHASEI"/>
</dbReference>
<dbReference type="Pfam" id="PF04715">
    <property type="entry name" value="Anth_synt_I_N"/>
    <property type="match status" value="1"/>
</dbReference>
<dbReference type="EC" id="4.1.3.27" evidence="5 15"/>
<evidence type="ECO:0000256" key="11">
    <source>
        <dbReference type="ARBA" id="ARBA00023141"/>
    </source>
</evidence>
<dbReference type="NCBIfam" id="TIGR00564">
    <property type="entry name" value="trpE_most"/>
    <property type="match status" value="1"/>
</dbReference>
<name>A0A1I5SBV6_9FIRM</name>
<keyword evidence="11 15" id="KW-0057">Aromatic amino acid biosynthesis</keyword>
<keyword evidence="19" id="KW-1185">Reference proteome</keyword>
<feature type="domain" description="Anthranilate synthase component I N-terminal" evidence="17">
    <location>
        <begin position="28"/>
        <end position="163"/>
    </location>
</feature>
<dbReference type="InterPro" id="IPR005801">
    <property type="entry name" value="ADC_synthase"/>
</dbReference>
<reference evidence="18 19" key="1">
    <citation type="submission" date="2016-10" db="EMBL/GenBank/DDBJ databases">
        <authorList>
            <person name="de Groot N.N."/>
        </authorList>
    </citation>
    <scope>NUCLEOTIDE SEQUENCE [LARGE SCALE GENOMIC DNA]</scope>
    <source>
        <strain evidence="18 19">DSM 20678</strain>
    </source>
</reference>
<keyword evidence="10 15" id="KW-0460">Magnesium</keyword>
<evidence type="ECO:0000256" key="13">
    <source>
        <dbReference type="ARBA" id="ARBA00025634"/>
    </source>
</evidence>
<comment type="cofactor">
    <cofactor evidence="1 15">
        <name>Mg(2+)</name>
        <dbReference type="ChEBI" id="CHEBI:18420"/>
    </cofactor>
</comment>
<keyword evidence="7 15" id="KW-0028">Amino-acid biosynthesis</keyword>
<protein>
    <recommendedName>
        <fullName evidence="6 15">Anthranilate synthase component 1</fullName>
        <ecNumber evidence="5 15">4.1.3.27</ecNumber>
    </recommendedName>
</protein>
<dbReference type="RefSeq" id="WP_025746947.1">
    <property type="nucleotide sequence ID" value="NZ_FOXR01000002.1"/>
</dbReference>
<evidence type="ECO:0000259" key="17">
    <source>
        <dbReference type="Pfam" id="PF04715"/>
    </source>
</evidence>
<dbReference type="PANTHER" id="PTHR11236">
    <property type="entry name" value="AMINOBENZOATE/ANTHRANILATE SYNTHASE"/>
    <property type="match status" value="1"/>
</dbReference>
<dbReference type="InterPro" id="IPR005256">
    <property type="entry name" value="Anth_synth_I_PabB"/>
</dbReference>
<comment type="subunit">
    <text evidence="4 15">Heterotetramer consisting of two non-identical subunits: a beta subunit (TrpG) and a large alpha subunit (TrpE).</text>
</comment>
<evidence type="ECO:0000256" key="10">
    <source>
        <dbReference type="ARBA" id="ARBA00022842"/>
    </source>
</evidence>
<evidence type="ECO:0000256" key="7">
    <source>
        <dbReference type="ARBA" id="ARBA00022605"/>
    </source>
</evidence>
<evidence type="ECO:0000256" key="2">
    <source>
        <dbReference type="ARBA" id="ARBA00004873"/>
    </source>
</evidence>
<keyword evidence="12 15" id="KW-0456">Lyase</keyword>
<gene>
    <name evidence="15" type="primary">trpE</name>
    <name evidence="18" type="ORF">SAMN05444406_10274</name>
</gene>
<sequence length="477" mass="53955">MIFPSEPEFRKLREKGGVVPMVLKLNADELTPIGLFYSLKGKKKFLLESVESGKNWGRYSFLGCNPYMMISSYGDQVFIEKDGKTEIVTGKVLDEVKKHISRYGTASGMELPPFAGGAVGYVGYDVVRQYEKLPDKNPDLIQVPEAYLMFYKDIIVYDHFYHIVSIICNVLPEDEVEYSDVVDRLIWMKDEIIKMEEIHPLDMTSGLEDIYSNYDKESFCGIVQRAKEYIAAGDVFQVVLSQRLTVITHTRPFDAYRKLRFLNPSPYMFYIDFEDFQIVGSSPESLVSVEGRTVKTNPIAGTRPRGRTNEEDERLKEELLADEKERAEHVMLVDLGRNDIGKVSEFGSVKVDRFLGVDMYSHVMHIVSTVSGRLKDDKDCFDALVACLPAGTVSGAPKIRAMEIIDELENTRRGIYAGAIGYFAYTGNMDMCIAIRTIVFKGQKAYIQAGAGIVYDSVPELEYQETLNKAMALKEVL</sequence>
<evidence type="ECO:0000256" key="8">
    <source>
        <dbReference type="ARBA" id="ARBA00022723"/>
    </source>
</evidence>
<evidence type="ECO:0000313" key="18">
    <source>
        <dbReference type="EMBL" id="SFP68244.1"/>
    </source>
</evidence>
<comment type="function">
    <text evidence="13 15">Part of a heterotetrameric complex that catalyzes the two-step biosynthesis of anthranilate, an intermediate in the biosynthesis of L-tryptophan. In the first step, the glutamine-binding beta subunit (TrpG) of anthranilate synthase (AS) provides the glutamine amidotransferase activity which generates ammonia as a substrate that, along with chorismate, is used in the second step, catalyzed by the large alpha subunit of AS (TrpE) to produce anthranilate. In the absence of TrpG, TrpE can synthesize anthranilate directly from chorismate and high concentrations of ammonia.</text>
</comment>
<dbReference type="PANTHER" id="PTHR11236:SF48">
    <property type="entry name" value="ISOCHORISMATE SYNTHASE MENF"/>
    <property type="match status" value="1"/>
</dbReference>
<dbReference type="STRING" id="937334.SAMN05444406_10274"/>
<dbReference type="Pfam" id="PF00425">
    <property type="entry name" value="Chorismate_bind"/>
    <property type="match status" value="1"/>
</dbReference>
<evidence type="ECO:0000256" key="14">
    <source>
        <dbReference type="ARBA" id="ARBA00047683"/>
    </source>
</evidence>
<evidence type="ECO:0000256" key="6">
    <source>
        <dbReference type="ARBA" id="ARBA00020653"/>
    </source>
</evidence>
<dbReference type="InterPro" id="IPR015890">
    <property type="entry name" value="Chorismate_C"/>
</dbReference>
<dbReference type="GO" id="GO:0004049">
    <property type="term" value="F:anthranilate synthase activity"/>
    <property type="evidence" value="ECO:0007669"/>
    <property type="project" value="UniProtKB-EC"/>
</dbReference>
<dbReference type="SUPFAM" id="SSF56322">
    <property type="entry name" value="ADC synthase"/>
    <property type="match status" value="1"/>
</dbReference>
<keyword evidence="8 15" id="KW-0479">Metal-binding</keyword>
<evidence type="ECO:0000256" key="9">
    <source>
        <dbReference type="ARBA" id="ARBA00022822"/>
    </source>
</evidence>
<dbReference type="GO" id="GO:0046872">
    <property type="term" value="F:metal ion binding"/>
    <property type="evidence" value="ECO:0007669"/>
    <property type="project" value="UniProtKB-KW"/>
</dbReference>
<accession>A0A1I5SBV6</accession>
<proteinExistence type="inferred from homology"/>
<dbReference type="EMBL" id="FOXR01000002">
    <property type="protein sequence ID" value="SFP68244.1"/>
    <property type="molecule type" value="Genomic_DNA"/>
</dbReference>
<comment type="catalytic activity">
    <reaction evidence="14 15">
        <text>chorismate + L-glutamine = anthranilate + pyruvate + L-glutamate + H(+)</text>
        <dbReference type="Rhea" id="RHEA:21732"/>
        <dbReference type="ChEBI" id="CHEBI:15361"/>
        <dbReference type="ChEBI" id="CHEBI:15378"/>
        <dbReference type="ChEBI" id="CHEBI:16567"/>
        <dbReference type="ChEBI" id="CHEBI:29748"/>
        <dbReference type="ChEBI" id="CHEBI:29985"/>
        <dbReference type="ChEBI" id="CHEBI:58359"/>
        <dbReference type="EC" id="4.1.3.27"/>
    </reaction>
</comment>
<dbReference type="OrthoDB" id="9803598at2"/>
<dbReference type="UniPathway" id="UPA00035">
    <property type="reaction ID" value="UER00040"/>
</dbReference>
<dbReference type="Gene3D" id="3.60.120.10">
    <property type="entry name" value="Anthranilate synthase"/>
    <property type="match status" value="1"/>
</dbReference>
<evidence type="ECO:0000256" key="4">
    <source>
        <dbReference type="ARBA" id="ARBA00011575"/>
    </source>
</evidence>
<feature type="domain" description="Chorismate-utilising enzyme C-terminal" evidence="16">
    <location>
        <begin position="216"/>
        <end position="469"/>
    </location>
</feature>
<evidence type="ECO:0000256" key="12">
    <source>
        <dbReference type="ARBA" id="ARBA00023239"/>
    </source>
</evidence>
<evidence type="ECO:0000256" key="1">
    <source>
        <dbReference type="ARBA" id="ARBA00001946"/>
    </source>
</evidence>
<organism evidence="18 19">
    <name type="scientific">Caldicoprobacter faecalis</name>
    <dbReference type="NCBI Taxonomy" id="937334"/>
    <lineage>
        <taxon>Bacteria</taxon>
        <taxon>Bacillati</taxon>
        <taxon>Bacillota</taxon>
        <taxon>Clostridia</taxon>
        <taxon>Caldicoprobacterales</taxon>
        <taxon>Caldicoprobacteraceae</taxon>
        <taxon>Caldicoprobacter</taxon>
    </lineage>
</organism>
<dbReference type="GO" id="GO:0000162">
    <property type="term" value="P:L-tryptophan biosynthetic process"/>
    <property type="evidence" value="ECO:0007669"/>
    <property type="project" value="UniProtKB-UniPathway"/>
</dbReference>
<evidence type="ECO:0000313" key="19">
    <source>
        <dbReference type="Proteomes" id="UP000198577"/>
    </source>
</evidence>
<comment type="similarity">
    <text evidence="3 15">Belongs to the anthranilate synthase component I family.</text>
</comment>
<evidence type="ECO:0000256" key="5">
    <source>
        <dbReference type="ARBA" id="ARBA00012266"/>
    </source>
</evidence>
<comment type="pathway">
    <text evidence="2 15">Amino-acid biosynthesis; L-tryptophan biosynthesis; L-tryptophan from chorismate: step 1/5.</text>
</comment>
<evidence type="ECO:0000256" key="15">
    <source>
        <dbReference type="RuleBase" id="RU364045"/>
    </source>
</evidence>
<dbReference type="InterPro" id="IPR019999">
    <property type="entry name" value="Anth_synth_I-like"/>
</dbReference>